<evidence type="ECO:0000256" key="4">
    <source>
        <dbReference type="ARBA" id="ARBA00051339"/>
    </source>
</evidence>
<dbReference type="SUPFAM" id="SSF51621">
    <property type="entry name" value="Phosphoenolpyruvate/pyruvate domain"/>
    <property type="match status" value="1"/>
</dbReference>
<evidence type="ECO:0000256" key="3">
    <source>
        <dbReference type="ARBA" id="ARBA00045074"/>
    </source>
</evidence>
<gene>
    <name evidence="7" type="ORF">PAN31108_03231</name>
</gene>
<keyword evidence="1" id="KW-0479">Metal-binding</keyword>
<organism evidence="7 8">
    <name type="scientific">Pandoraea anhela</name>
    <dbReference type="NCBI Taxonomy" id="2508295"/>
    <lineage>
        <taxon>Bacteria</taxon>
        <taxon>Pseudomonadati</taxon>
        <taxon>Pseudomonadota</taxon>
        <taxon>Betaproteobacteria</taxon>
        <taxon>Burkholderiales</taxon>
        <taxon>Burkholderiaceae</taxon>
        <taxon>Pandoraea</taxon>
    </lineage>
</organism>
<dbReference type="Pfam" id="PF03328">
    <property type="entry name" value="HpcH_HpaI"/>
    <property type="match status" value="1"/>
</dbReference>
<dbReference type="GO" id="GO:0046872">
    <property type="term" value="F:metal ion binding"/>
    <property type="evidence" value="ECO:0007669"/>
    <property type="project" value="UniProtKB-KW"/>
</dbReference>
<dbReference type="AlphaFoldDB" id="A0A5E4WJ39"/>
<dbReference type="OrthoDB" id="86160at2"/>
<keyword evidence="2" id="KW-0456">Lyase</keyword>
<dbReference type="EMBL" id="CABPSB010000011">
    <property type="protein sequence ID" value="VVE23015.1"/>
    <property type="molecule type" value="Genomic_DNA"/>
</dbReference>
<dbReference type="InterPro" id="IPR005000">
    <property type="entry name" value="Aldolase/citrate-lyase_domain"/>
</dbReference>
<evidence type="ECO:0000256" key="5">
    <source>
        <dbReference type="ARBA" id="ARBA00051592"/>
    </source>
</evidence>
<comment type="catalytic activity">
    <reaction evidence="5">
        <text>D-glyceraldehyde + 3-hydroxypyruvate = (3R,4S,5R)-3,4,5,6-tetrahydroxy-2-oxohexanoate</text>
        <dbReference type="Rhea" id="RHEA:80047"/>
        <dbReference type="ChEBI" id="CHEBI:17180"/>
        <dbReference type="ChEBI" id="CHEBI:17378"/>
        <dbReference type="ChEBI" id="CHEBI:231434"/>
    </reaction>
</comment>
<evidence type="ECO:0000313" key="8">
    <source>
        <dbReference type="Proteomes" id="UP000406256"/>
    </source>
</evidence>
<dbReference type="InterPro" id="IPR040442">
    <property type="entry name" value="Pyrv_kinase-like_dom_sf"/>
</dbReference>
<dbReference type="InterPro" id="IPR050251">
    <property type="entry name" value="HpcH-HpaI_aldolase"/>
</dbReference>
<dbReference type="PANTHER" id="PTHR30502:SF4">
    <property type="entry name" value="5-KETO-4-DEOXY-D-GLUCARATE ALDOLASE"/>
    <property type="match status" value="1"/>
</dbReference>
<dbReference type="Proteomes" id="UP000406256">
    <property type="component" value="Unassembled WGS sequence"/>
</dbReference>
<dbReference type="GO" id="GO:0016832">
    <property type="term" value="F:aldehyde-lyase activity"/>
    <property type="evidence" value="ECO:0007669"/>
    <property type="project" value="TreeGrafter"/>
</dbReference>
<keyword evidence="8" id="KW-1185">Reference proteome</keyword>
<accession>A0A5E4WJ39</accession>
<dbReference type="FunFam" id="3.20.20.60:FF:000004">
    <property type="entry name" value="5-keto-4-deoxy-D-glucarate aldolase"/>
    <property type="match status" value="1"/>
</dbReference>
<protein>
    <submittedName>
        <fullName evidence="7">Alpha-dehydro-beta-deoxy-D-glucarate aldolase</fullName>
    </submittedName>
</protein>
<evidence type="ECO:0000256" key="2">
    <source>
        <dbReference type="ARBA" id="ARBA00023239"/>
    </source>
</evidence>
<dbReference type="PANTHER" id="PTHR30502">
    <property type="entry name" value="2-KETO-3-DEOXY-L-RHAMNONATE ALDOLASE"/>
    <property type="match status" value="1"/>
</dbReference>
<sequence>MEPNNVNTPTSDNRGPHANDFLAALEAKWRTEIGLWCSLGSPVTTEICAGAGYDWLLLDMEHAPNELRDIYAQLQAAAPYPVSCIVRPDANDPVKIKRLMDIGVKSFLIPFVESASDAERAVRATRYPPHGVRGLTLSSRANRFGRDKHYLSRIQDDVCVIVQIETRKAIEALDDICAVEGVDAVFIGPSDLSADLGYLGEPGAPEPVALIRKVIDRLTARAIPWGILAPVESDARMYCELGAAFVAVGSDQSRLVAGVDALARQFD</sequence>
<feature type="domain" description="HpcH/HpaI aldolase/citrate lyase" evidence="6">
    <location>
        <begin position="33"/>
        <end position="255"/>
    </location>
</feature>
<evidence type="ECO:0000256" key="1">
    <source>
        <dbReference type="ARBA" id="ARBA00022723"/>
    </source>
</evidence>
<comment type="catalytic activity">
    <reaction evidence="4">
        <text>D-glyceraldehyde + 3-hydroxypyruvate = 2-dehydro-D-galactonate</text>
        <dbReference type="Rhea" id="RHEA:80051"/>
        <dbReference type="ChEBI" id="CHEBI:17180"/>
        <dbReference type="ChEBI" id="CHEBI:17378"/>
        <dbReference type="ChEBI" id="CHEBI:28023"/>
    </reaction>
</comment>
<evidence type="ECO:0000259" key="6">
    <source>
        <dbReference type="Pfam" id="PF03328"/>
    </source>
</evidence>
<proteinExistence type="predicted"/>
<reference evidence="7 8" key="1">
    <citation type="submission" date="2019-08" db="EMBL/GenBank/DDBJ databases">
        <authorList>
            <person name="Peeters C."/>
        </authorList>
    </citation>
    <scope>NUCLEOTIDE SEQUENCE [LARGE SCALE GENOMIC DNA]</scope>
    <source>
        <strain evidence="7 8">LMG 31108</strain>
    </source>
</reference>
<dbReference type="GO" id="GO:0005737">
    <property type="term" value="C:cytoplasm"/>
    <property type="evidence" value="ECO:0007669"/>
    <property type="project" value="UniProtKB-ARBA"/>
</dbReference>
<evidence type="ECO:0000313" key="7">
    <source>
        <dbReference type="EMBL" id="VVE23015.1"/>
    </source>
</evidence>
<dbReference type="Gene3D" id="3.20.20.60">
    <property type="entry name" value="Phosphoenolpyruvate-binding domains"/>
    <property type="match status" value="1"/>
</dbReference>
<name>A0A5E4WJ39_9BURK</name>
<dbReference type="InterPro" id="IPR015813">
    <property type="entry name" value="Pyrv/PenolPyrv_kinase-like_dom"/>
</dbReference>
<comment type="catalytic activity">
    <reaction evidence="3">
        <text>D-glyceraldehyde + pyruvate = 2-dehydro-3-deoxy-L-galactonate</text>
        <dbReference type="Rhea" id="RHEA:80055"/>
        <dbReference type="ChEBI" id="CHEBI:15361"/>
        <dbReference type="ChEBI" id="CHEBI:17378"/>
        <dbReference type="ChEBI" id="CHEBI:75545"/>
    </reaction>
</comment>